<keyword evidence="4" id="KW-0012">Acyltransferase</keyword>
<dbReference type="InterPro" id="IPR011032">
    <property type="entry name" value="GroES-like_sf"/>
</dbReference>
<dbReference type="Proteomes" id="UP000067448">
    <property type="component" value="Unassembled WGS sequence"/>
</dbReference>
<evidence type="ECO:0000313" key="5">
    <source>
        <dbReference type="Proteomes" id="UP000067448"/>
    </source>
</evidence>
<reference evidence="5" key="3">
    <citation type="submission" date="2016-02" db="EMBL/GenBank/DDBJ databases">
        <title>Draft genome of pathogenic Streptomyces sp. in Japan.</title>
        <authorList>
            <person name="Tomihama T."/>
            <person name="Ikenaga M."/>
            <person name="Sakai M."/>
            <person name="Okubo T."/>
            <person name="Ikeda S."/>
        </authorList>
    </citation>
    <scope>NUCLEOTIDE SEQUENCE [LARGE SCALE GENOMIC DNA]</scope>
    <source>
        <strain evidence="5">S58</strain>
    </source>
</reference>
<gene>
    <name evidence="4" type="primary">ppsC</name>
    <name evidence="4" type="ORF">SsS58_01990</name>
</gene>
<protein>
    <submittedName>
        <fullName evidence="4">Phthiocerol synthesis polyketide synthase type I</fullName>
        <ecNumber evidence="4">2.3.1.41</ecNumber>
    </submittedName>
</protein>
<reference evidence="4 5" key="2">
    <citation type="journal article" date="2016" name="Genome Announc.">
        <title>Draft Genome Sequences of Streptomyces scabiei S58, Streptomyces turgidiscabies T45, and Streptomyces acidiscabies a10, the Pathogens of Potato Common Scab, Isolated in Japan.</title>
        <authorList>
            <person name="Tomihama T."/>
            <person name="Nishi Y."/>
            <person name="Sakai M."/>
            <person name="Ikenaga M."/>
            <person name="Okubo T."/>
            <person name="Ikeda S."/>
        </authorList>
    </citation>
    <scope>NUCLEOTIDE SEQUENCE [LARGE SCALE GENOMIC DNA]</scope>
    <source>
        <strain evidence="4 5">S58</strain>
    </source>
</reference>
<organism evidence="4 5">
    <name type="scientific">Streptomyces scabiei</name>
    <dbReference type="NCBI Taxonomy" id="1930"/>
    <lineage>
        <taxon>Bacteria</taxon>
        <taxon>Bacillati</taxon>
        <taxon>Actinomycetota</taxon>
        <taxon>Actinomycetes</taxon>
        <taxon>Kitasatosporales</taxon>
        <taxon>Streptomycetaceae</taxon>
        <taxon>Streptomyces</taxon>
    </lineage>
</organism>
<keyword evidence="2" id="KW-0560">Oxidoreductase</keyword>
<dbReference type="PANTHER" id="PTHR48106:SF8">
    <property type="entry name" value="OS02G0805600 PROTEIN"/>
    <property type="match status" value="1"/>
</dbReference>
<dbReference type="GO" id="GO:0070402">
    <property type="term" value="F:NADPH binding"/>
    <property type="evidence" value="ECO:0007669"/>
    <property type="project" value="TreeGrafter"/>
</dbReference>
<evidence type="ECO:0000259" key="3">
    <source>
        <dbReference type="SMART" id="SM00829"/>
    </source>
</evidence>
<comment type="caution">
    <text evidence="4">The sequence shown here is derived from an EMBL/GenBank/DDBJ whole genome shotgun (WGS) entry which is preliminary data.</text>
</comment>
<dbReference type="AlphaFoldDB" id="A0A117ECW9"/>
<dbReference type="InterPro" id="IPR013154">
    <property type="entry name" value="ADH-like_N"/>
</dbReference>
<dbReference type="SUPFAM" id="SSF50129">
    <property type="entry name" value="GroES-like"/>
    <property type="match status" value="1"/>
</dbReference>
<dbReference type="GO" id="GO:0016651">
    <property type="term" value="F:oxidoreductase activity, acting on NAD(P)H"/>
    <property type="evidence" value="ECO:0007669"/>
    <property type="project" value="TreeGrafter"/>
</dbReference>
<dbReference type="Gene3D" id="3.90.180.10">
    <property type="entry name" value="Medium-chain alcohol dehydrogenases, catalytic domain"/>
    <property type="match status" value="1"/>
</dbReference>
<dbReference type="InterPro" id="IPR014189">
    <property type="entry name" value="Quinone_OxRdtase_PIG3"/>
</dbReference>
<dbReference type="GO" id="GO:0004315">
    <property type="term" value="F:3-oxoacyl-[acyl-carrier-protein] synthase activity"/>
    <property type="evidence" value="ECO:0007669"/>
    <property type="project" value="UniProtKB-EC"/>
</dbReference>
<reference evidence="5" key="1">
    <citation type="submission" date="2015-11" db="EMBL/GenBank/DDBJ databases">
        <authorList>
            <consortium name="Cross-ministerial Strategic Innovation Promotion Program (SIP) consortium"/>
            <person name="Tomihama T."/>
            <person name="Ikenaga M."/>
            <person name="Sakai M."/>
            <person name="Okubo T."/>
            <person name="Ikeda S."/>
        </authorList>
    </citation>
    <scope>NUCLEOTIDE SEQUENCE [LARGE SCALE GENOMIC DNA]</scope>
    <source>
        <strain evidence="5">S58</strain>
    </source>
</reference>
<keyword evidence="4" id="KW-0808">Transferase</keyword>
<dbReference type="SMART" id="SM00829">
    <property type="entry name" value="PKS_ER"/>
    <property type="match status" value="1"/>
</dbReference>
<dbReference type="SUPFAM" id="SSF51735">
    <property type="entry name" value="NAD(P)-binding Rossmann-fold domains"/>
    <property type="match status" value="1"/>
</dbReference>
<dbReference type="InterPro" id="IPR020843">
    <property type="entry name" value="ER"/>
</dbReference>
<keyword evidence="1" id="KW-0521">NADP</keyword>
<evidence type="ECO:0000256" key="1">
    <source>
        <dbReference type="ARBA" id="ARBA00022857"/>
    </source>
</evidence>
<dbReference type="InterPro" id="IPR013149">
    <property type="entry name" value="ADH-like_C"/>
</dbReference>
<evidence type="ECO:0000256" key="2">
    <source>
        <dbReference type="ARBA" id="ARBA00023002"/>
    </source>
</evidence>
<dbReference type="Pfam" id="PF00107">
    <property type="entry name" value="ADH_zinc_N"/>
    <property type="match status" value="1"/>
</dbReference>
<evidence type="ECO:0000313" key="4">
    <source>
        <dbReference type="EMBL" id="GAQ61640.1"/>
    </source>
</evidence>
<proteinExistence type="predicted"/>
<feature type="domain" description="Enoyl reductase (ER)" evidence="3">
    <location>
        <begin position="26"/>
        <end position="339"/>
    </location>
</feature>
<dbReference type="Gene3D" id="3.40.50.720">
    <property type="entry name" value="NAD(P)-binding Rossmann-like Domain"/>
    <property type="match status" value="1"/>
</dbReference>
<dbReference type="InterPro" id="IPR036291">
    <property type="entry name" value="NAD(P)-bd_dom_sf"/>
</dbReference>
<name>A0A117ECW9_STRSC</name>
<dbReference type="EC" id="2.3.1.41" evidence="4"/>
<dbReference type="EMBL" id="BCMM01000007">
    <property type="protein sequence ID" value="GAQ61640.1"/>
    <property type="molecule type" value="Genomic_DNA"/>
</dbReference>
<accession>A0A117ECW9</accession>
<dbReference type="Pfam" id="PF08240">
    <property type="entry name" value="ADH_N"/>
    <property type="match status" value="1"/>
</dbReference>
<sequence>MGAGGVTRRSGSSVPLMHAITIPEPGGPEALVWDEVPDPVPGEGEVLIEVAASAVNRADLLQRQGFYDPPPGASPHPGLECSGRVAEIGPGVAGWNVGDEVCALLSGGGYAEKVVAPAAQLLPVPAGVGLTAAAALPEVTCTVWSNVFMIAHLRPGETLLVHGGSSGIGTMAVQLAKAVGAKVAVTAGTEEKLARCAALGADILINYREQDFLEEVRKATDGKGADVVLDNMGAKYLDRNVRVLAVNGRLAIIGMQGGVKGELNIGALLAKRAAISATSLRARPREEKAAIVAAVREHVWPLLDGGHVRPVVDREIPMDDAATAHRVLEDSGHIGKVLLVVP</sequence>
<dbReference type="CDD" id="cd05276">
    <property type="entry name" value="p53_inducible_oxidoreductase"/>
    <property type="match status" value="1"/>
</dbReference>
<dbReference type="NCBIfam" id="TIGR02824">
    <property type="entry name" value="quinone_pig3"/>
    <property type="match status" value="1"/>
</dbReference>
<dbReference type="PANTHER" id="PTHR48106">
    <property type="entry name" value="QUINONE OXIDOREDUCTASE PIG3-RELATED"/>
    <property type="match status" value="1"/>
</dbReference>